<accession>A0ABT9MJ82</accession>
<dbReference type="EMBL" id="JAURUR010000050">
    <property type="protein sequence ID" value="MDP9766651.1"/>
    <property type="molecule type" value="Genomic_DNA"/>
</dbReference>
<gene>
    <name evidence="1" type="ORF">QO006_004126</name>
</gene>
<evidence type="ECO:0000313" key="1">
    <source>
        <dbReference type="EMBL" id="MDP9766651.1"/>
    </source>
</evidence>
<organism evidence="1 2">
    <name type="scientific">Deinococcus enclensis</name>
    <dbReference type="NCBI Taxonomy" id="1049582"/>
    <lineage>
        <taxon>Bacteria</taxon>
        <taxon>Thermotogati</taxon>
        <taxon>Deinococcota</taxon>
        <taxon>Deinococci</taxon>
        <taxon>Deinococcales</taxon>
        <taxon>Deinococcaceae</taxon>
        <taxon>Deinococcus</taxon>
    </lineage>
</organism>
<evidence type="ECO:0008006" key="3">
    <source>
        <dbReference type="Google" id="ProtNLM"/>
    </source>
</evidence>
<protein>
    <recommendedName>
        <fullName evidence="3">HK97 gp10 family phage protein</fullName>
    </recommendedName>
</protein>
<dbReference type="RefSeq" id="WP_307470173.1">
    <property type="nucleotide sequence ID" value="NZ_JAURUR010000050.1"/>
</dbReference>
<name>A0ABT9MJ82_9DEIO</name>
<evidence type="ECO:0000313" key="2">
    <source>
        <dbReference type="Proteomes" id="UP001232163"/>
    </source>
</evidence>
<keyword evidence="2" id="KW-1185">Reference proteome</keyword>
<dbReference type="Proteomes" id="UP001232163">
    <property type="component" value="Unassembled WGS sequence"/>
</dbReference>
<sequence>MTSAELRVPAWVRRLGEIPAQVTREALADARTFLREEVRKNASKGGERGLRVRTGRLLKSIRTYLKVTDKGAELSLGMVFYGWVHNRGAVIVPKTAPRLHFFIPGVGWRTAMRVVLPARPFASDALEATQRAFPRYLHAALERATRPA</sequence>
<reference evidence="1 2" key="1">
    <citation type="submission" date="2023-07" db="EMBL/GenBank/DDBJ databases">
        <title>Genomic Encyclopedia of Type Strains, Phase IV (KMG-IV): sequencing the most valuable type-strain genomes for metagenomic binning, comparative biology and taxonomic classification.</title>
        <authorList>
            <person name="Goeker M."/>
        </authorList>
    </citation>
    <scope>NUCLEOTIDE SEQUENCE [LARGE SCALE GENOMIC DNA]</scope>
    <source>
        <strain evidence="1 2">NIO-1023</strain>
    </source>
</reference>
<proteinExistence type="predicted"/>
<comment type="caution">
    <text evidence="1">The sequence shown here is derived from an EMBL/GenBank/DDBJ whole genome shotgun (WGS) entry which is preliminary data.</text>
</comment>